<feature type="signal peptide" evidence="1">
    <location>
        <begin position="1"/>
        <end position="22"/>
    </location>
</feature>
<keyword evidence="1" id="KW-0732">Signal</keyword>
<feature type="chain" id="PRO_5030685073" evidence="1">
    <location>
        <begin position="23"/>
        <end position="197"/>
    </location>
</feature>
<name>A0A7W9DLN1_9SPHI</name>
<accession>A0A7W9DLN1</accession>
<evidence type="ECO:0000256" key="1">
    <source>
        <dbReference type="SAM" id="SignalP"/>
    </source>
</evidence>
<dbReference type="EMBL" id="JACHCF010000013">
    <property type="protein sequence ID" value="MBB5623481.1"/>
    <property type="molecule type" value="Genomic_DNA"/>
</dbReference>
<dbReference type="RefSeq" id="WP_183869578.1">
    <property type="nucleotide sequence ID" value="NZ_JACHCF010000013.1"/>
</dbReference>
<evidence type="ECO:0000313" key="2">
    <source>
        <dbReference type="EMBL" id="MBB5623481.1"/>
    </source>
</evidence>
<comment type="caution">
    <text evidence="2">The sequence shown here is derived from an EMBL/GenBank/DDBJ whole genome shotgun (WGS) entry which is preliminary data.</text>
</comment>
<sequence length="197" mass="22652">MKSSKFLMILPVLFLSNLFVQATTLNTIAADPESGIYLTAADYKNNQLHLAGDLSTNNKLRLNDFFGGKTLTVSHKGQNHEFSKDSIYGYRDKHGSDYRLYKSYSTPYKILENGKIVIYEIKQPGNKQNGFKPLVRYYFSDGADGEVYLLSLDNLKKSFKDQPAFDIIDANFQTDYDLTKYDNYHHMFRINKLLAKI</sequence>
<gene>
    <name evidence="2" type="ORF">HDE69_004567</name>
</gene>
<dbReference type="AlphaFoldDB" id="A0A7W9DLN1"/>
<proteinExistence type="predicted"/>
<dbReference type="Proteomes" id="UP000537718">
    <property type="component" value="Unassembled WGS sequence"/>
</dbReference>
<organism evidence="2 3">
    <name type="scientific">Pedobacter cryoconitis</name>
    <dbReference type="NCBI Taxonomy" id="188932"/>
    <lineage>
        <taxon>Bacteria</taxon>
        <taxon>Pseudomonadati</taxon>
        <taxon>Bacteroidota</taxon>
        <taxon>Sphingobacteriia</taxon>
        <taxon>Sphingobacteriales</taxon>
        <taxon>Sphingobacteriaceae</taxon>
        <taxon>Pedobacter</taxon>
    </lineage>
</organism>
<evidence type="ECO:0000313" key="3">
    <source>
        <dbReference type="Proteomes" id="UP000537718"/>
    </source>
</evidence>
<reference evidence="2 3" key="1">
    <citation type="submission" date="2020-08" db="EMBL/GenBank/DDBJ databases">
        <title>Genomic Encyclopedia of Type Strains, Phase IV (KMG-V): Genome sequencing to study the core and pangenomes of soil and plant-associated prokaryotes.</title>
        <authorList>
            <person name="Whitman W."/>
        </authorList>
    </citation>
    <scope>NUCLEOTIDE SEQUENCE [LARGE SCALE GENOMIC DNA]</scope>
    <source>
        <strain evidence="2 3">MP7CTX6</strain>
    </source>
</reference>
<protein>
    <submittedName>
        <fullName evidence="2">Uncharacterized protein</fullName>
    </submittedName>
</protein>